<comment type="caution">
    <text evidence="11">The sequence shown here is derived from an EMBL/GenBank/DDBJ whole genome shotgun (WGS) entry which is preliminary data.</text>
</comment>
<evidence type="ECO:0000313" key="11">
    <source>
        <dbReference type="EMBL" id="KAA0719024.1"/>
    </source>
</evidence>
<dbReference type="CDD" id="cd00432">
    <property type="entry name" value="Ribosomal_L18_L5e"/>
    <property type="match status" value="1"/>
</dbReference>
<evidence type="ECO:0000313" key="12">
    <source>
        <dbReference type="Proteomes" id="UP000324632"/>
    </source>
</evidence>
<dbReference type="Pfam" id="PF14204">
    <property type="entry name" value="Ribosomal_L18_c"/>
    <property type="match status" value="1"/>
</dbReference>
<keyword evidence="3" id="KW-0963">Cytoplasm</keyword>
<dbReference type="InterPro" id="IPR025607">
    <property type="entry name" value="Ribosomal_uL18_C_euk"/>
</dbReference>
<dbReference type="InterPro" id="IPR005485">
    <property type="entry name" value="Rbsml_uL18_euk_arch"/>
</dbReference>
<evidence type="ECO:0000256" key="8">
    <source>
        <dbReference type="ARBA" id="ARBA00035352"/>
    </source>
</evidence>
<keyword evidence="4" id="KW-0694">RNA-binding</keyword>
<proteinExistence type="inferred from homology"/>
<dbReference type="GO" id="GO:0006412">
    <property type="term" value="P:translation"/>
    <property type="evidence" value="ECO:0007669"/>
    <property type="project" value="InterPro"/>
</dbReference>
<comment type="similarity">
    <text evidence="2">Belongs to the universal ribosomal protein uL18 family.</text>
</comment>
<dbReference type="GO" id="GO:0003735">
    <property type="term" value="F:structural constituent of ribosome"/>
    <property type="evidence" value="ECO:0007669"/>
    <property type="project" value="InterPro"/>
</dbReference>
<feature type="domain" description="Large ribosomal subunit protein uL18 C-terminal eukaryotes" evidence="10">
    <location>
        <begin position="239"/>
        <end position="292"/>
    </location>
</feature>
<evidence type="ECO:0000256" key="2">
    <source>
        <dbReference type="ARBA" id="ARBA00007116"/>
    </source>
</evidence>
<keyword evidence="4" id="KW-0699">rRNA-binding</keyword>
<evidence type="ECO:0000256" key="4">
    <source>
        <dbReference type="ARBA" id="ARBA00022730"/>
    </source>
</evidence>
<dbReference type="Proteomes" id="UP000324632">
    <property type="component" value="Chromosome 7"/>
</dbReference>
<dbReference type="GO" id="GO:0022625">
    <property type="term" value="C:cytosolic large ribosomal subunit"/>
    <property type="evidence" value="ECO:0007669"/>
    <property type="project" value="TreeGrafter"/>
</dbReference>
<organism evidence="11 12">
    <name type="scientific">Triplophysa tibetana</name>
    <dbReference type="NCBI Taxonomy" id="1572043"/>
    <lineage>
        <taxon>Eukaryota</taxon>
        <taxon>Metazoa</taxon>
        <taxon>Chordata</taxon>
        <taxon>Craniata</taxon>
        <taxon>Vertebrata</taxon>
        <taxon>Euteleostomi</taxon>
        <taxon>Actinopterygii</taxon>
        <taxon>Neopterygii</taxon>
        <taxon>Teleostei</taxon>
        <taxon>Ostariophysi</taxon>
        <taxon>Cypriniformes</taxon>
        <taxon>Nemacheilidae</taxon>
        <taxon>Triplophysa</taxon>
    </lineage>
</organism>
<dbReference type="PANTHER" id="PTHR23410">
    <property type="entry name" value="RIBOSOMAL PROTEIN L5-RELATED"/>
    <property type="match status" value="1"/>
</dbReference>
<evidence type="ECO:0000256" key="7">
    <source>
        <dbReference type="ARBA" id="ARBA00035197"/>
    </source>
</evidence>
<accession>A0A5A9P976</accession>
<evidence type="ECO:0000256" key="6">
    <source>
        <dbReference type="ARBA" id="ARBA00023274"/>
    </source>
</evidence>
<keyword evidence="6" id="KW-0687">Ribonucleoprotein</keyword>
<feature type="compositionally biased region" description="Basic and acidic residues" evidence="9">
    <location>
        <begin position="248"/>
        <end position="263"/>
    </location>
</feature>
<evidence type="ECO:0000256" key="1">
    <source>
        <dbReference type="ARBA" id="ARBA00004496"/>
    </source>
</evidence>
<name>A0A5A9P976_9TELE</name>
<dbReference type="SUPFAM" id="SSF53137">
    <property type="entry name" value="Translational machinery components"/>
    <property type="match status" value="1"/>
</dbReference>
<reference evidence="11 12" key="1">
    <citation type="journal article" date="2019" name="Mol. Ecol. Resour.">
        <title>Chromosome-level genome assembly of Triplophysa tibetana, a fish adapted to the harsh high-altitude environment of the Tibetan Plateau.</title>
        <authorList>
            <person name="Yang X."/>
            <person name="Liu H."/>
            <person name="Ma Z."/>
            <person name="Zou Y."/>
            <person name="Zou M."/>
            <person name="Mao Y."/>
            <person name="Li X."/>
            <person name="Wang H."/>
            <person name="Chen T."/>
            <person name="Wang W."/>
            <person name="Yang R."/>
        </authorList>
    </citation>
    <scope>NUCLEOTIDE SEQUENCE [LARGE SCALE GENOMIC DNA]</scope>
    <source>
        <strain evidence="11">TTIB1903HZAU</strain>
        <tissue evidence="11">Muscle</tissue>
    </source>
</reference>
<gene>
    <name evidence="11" type="ORF">E1301_Tti007658</name>
</gene>
<keyword evidence="5 11" id="KW-0689">Ribosomal protein</keyword>
<evidence type="ECO:0000259" key="10">
    <source>
        <dbReference type="Pfam" id="PF14204"/>
    </source>
</evidence>
<feature type="region of interest" description="Disordered" evidence="9">
    <location>
        <begin position="248"/>
        <end position="280"/>
    </location>
</feature>
<dbReference type="FunFam" id="3.30.420.100:FF:000002">
    <property type="entry name" value="60S ribosomal protein L5"/>
    <property type="match status" value="1"/>
</dbReference>
<protein>
    <recommendedName>
        <fullName evidence="7">Large ribosomal subunit protein uL18</fullName>
    </recommendedName>
    <alternativeName>
        <fullName evidence="8">60S ribosomal protein L5</fullName>
    </alternativeName>
</protein>
<dbReference type="PRINTS" id="PR00058">
    <property type="entry name" value="RIBOSOMALL5"/>
</dbReference>
<sequence>MNFLFSVQREQYRSLKTSFSLPKGDQTKGKTDYFARKRLVIQDKNKYNTPKYRMIVRFSNRDIVCQIAYAKIEGDAIVCASYSHELPKYGITVGLTNYAAAYCTGLLLARRLLNKFGLDKVYEGLLDVTGEEFNVESIDGQPGAFTCYLDAGLVRTTTGNKVFGALKGAVDGGLSIPHSTKRFPGYDTESKEFNAEVHRKHIMGQNVSEYMSYLMEEDEELFKKQFSRYIKNGVKADSIEEMYKKAHSAIREKPVHEKKPTKEVKKKRWNRAKLTLAQRKDRVAQKKASFLRAQEAEADD</sequence>
<dbReference type="InterPro" id="IPR057268">
    <property type="entry name" value="Ribosomal_L18"/>
</dbReference>
<dbReference type="AlphaFoldDB" id="A0A5A9P976"/>
<comment type="subcellular location">
    <subcellularLocation>
        <location evidence="1">Cytoplasm</location>
    </subcellularLocation>
</comment>
<evidence type="ECO:0000256" key="5">
    <source>
        <dbReference type="ARBA" id="ARBA00022980"/>
    </source>
</evidence>
<dbReference type="GO" id="GO:0008097">
    <property type="term" value="F:5S rRNA binding"/>
    <property type="evidence" value="ECO:0007669"/>
    <property type="project" value="InterPro"/>
</dbReference>
<evidence type="ECO:0000256" key="9">
    <source>
        <dbReference type="SAM" id="MobiDB-lite"/>
    </source>
</evidence>
<dbReference type="EMBL" id="SOYY01000007">
    <property type="protein sequence ID" value="KAA0719024.1"/>
    <property type="molecule type" value="Genomic_DNA"/>
</dbReference>
<dbReference type="GO" id="GO:0000027">
    <property type="term" value="P:ribosomal large subunit assembly"/>
    <property type="evidence" value="ECO:0007669"/>
    <property type="project" value="TreeGrafter"/>
</dbReference>
<dbReference type="Pfam" id="PF17144">
    <property type="entry name" value="Ribosomal_L5e"/>
    <property type="match status" value="1"/>
</dbReference>
<keyword evidence="12" id="KW-1185">Reference proteome</keyword>
<evidence type="ECO:0000256" key="3">
    <source>
        <dbReference type="ARBA" id="ARBA00022490"/>
    </source>
</evidence>
<dbReference type="PANTHER" id="PTHR23410:SF12">
    <property type="entry name" value="LARGE RIBOSOMAL SUBUNIT PROTEIN UL18"/>
    <property type="match status" value="1"/>
</dbReference>
<dbReference type="Gene3D" id="3.30.420.100">
    <property type="match status" value="1"/>
</dbReference>